<dbReference type="PROSITE" id="PS01117">
    <property type="entry name" value="HTH_MARR_1"/>
    <property type="match status" value="1"/>
</dbReference>
<evidence type="ECO:0000256" key="2">
    <source>
        <dbReference type="ARBA" id="ARBA00023125"/>
    </source>
</evidence>
<keyword evidence="6" id="KW-1185">Reference proteome</keyword>
<dbReference type="PANTHER" id="PTHR33164:SF43">
    <property type="entry name" value="HTH-TYPE TRANSCRIPTIONAL REPRESSOR YETL"/>
    <property type="match status" value="1"/>
</dbReference>
<dbReference type="PANTHER" id="PTHR33164">
    <property type="entry name" value="TRANSCRIPTIONAL REGULATOR, MARR FAMILY"/>
    <property type="match status" value="1"/>
</dbReference>
<comment type="caution">
    <text evidence="5">The sequence shown here is derived from an EMBL/GenBank/DDBJ whole genome shotgun (WGS) entry which is preliminary data.</text>
</comment>
<dbReference type="Pfam" id="PF12802">
    <property type="entry name" value="MarR_2"/>
    <property type="match status" value="1"/>
</dbReference>
<evidence type="ECO:0000256" key="1">
    <source>
        <dbReference type="ARBA" id="ARBA00023015"/>
    </source>
</evidence>
<dbReference type="InterPro" id="IPR036390">
    <property type="entry name" value="WH_DNA-bd_sf"/>
</dbReference>
<keyword evidence="1" id="KW-0805">Transcription regulation</keyword>
<dbReference type="SMART" id="SM00347">
    <property type="entry name" value="HTH_MARR"/>
    <property type="match status" value="1"/>
</dbReference>
<dbReference type="SUPFAM" id="SSF46785">
    <property type="entry name" value="Winged helix' DNA-binding domain"/>
    <property type="match status" value="1"/>
</dbReference>
<dbReference type="EMBL" id="JAVCWF010000001">
    <property type="protein sequence ID" value="MDQ7938245.1"/>
    <property type="molecule type" value="Genomic_DNA"/>
</dbReference>
<dbReference type="InterPro" id="IPR023187">
    <property type="entry name" value="Tscrpt_reg_MarR-type_CS"/>
</dbReference>
<proteinExistence type="predicted"/>
<dbReference type="CDD" id="cd00090">
    <property type="entry name" value="HTH_ARSR"/>
    <property type="match status" value="1"/>
</dbReference>
<evidence type="ECO:0000313" key="6">
    <source>
        <dbReference type="Proteomes" id="UP001227831"/>
    </source>
</evidence>
<evidence type="ECO:0000259" key="4">
    <source>
        <dbReference type="PROSITE" id="PS50995"/>
    </source>
</evidence>
<keyword evidence="2" id="KW-0238">DNA-binding</keyword>
<dbReference type="Proteomes" id="UP001227831">
    <property type="component" value="Unassembled WGS sequence"/>
</dbReference>
<protein>
    <submittedName>
        <fullName evidence="5">MarR family transcriptional regulator</fullName>
    </submittedName>
</protein>
<gene>
    <name evidence="5" type="ORF">RA086_11555</name>
</gene>
<organism evidence="5 6">
    <name type="scientific">Lactiplantibacillus brownii</name>
    <dbReference type="NCBI Taxonomy" id="3069269"/>
    <lineage>
        <taxon>Bacteria</taxon>
        <taxon>Bacillati</taxon>
        <taxon>Bacillota</taxon>
        <taxon>Bacilli</taxon>
        <taxon>Lactobacillales</taxon>
        <taxon>Lactobacillaceae</taxon>
        <taxon>Lactiplantibacillus</taxon>
    </lineage>
</organism>
<dbReference type="InterPro" id="IPR036388">
    <property type="entry name" value="WH-like_DNA-bd_sf"/>
</dbReference>
<dbReference type="InterPro" id="IPR000835">
    <property type="entry name" value="HTH_MarR-typ"/>
</dbReference>
<dbReference type="PROSITE" id="PS50995">
    <property type="entry name" value="HTH_MARR_2"/>
    <property type="match status" value="1"/>
</dbReference>
<dbReference type="Gene3D" id="1.10.10.10">
    <property type="entry name" value="Winged helix-like DNA-binding domain superfamily/Winged helix DNA-binding domain"/>
    <property type="match status" value="1"/>
</dbReference>
<dbReference type="InterPro" id="IPR011991">
    <property type="entry name" value="ArsR-like_HTH"/>
</dbReference>
<reference evidence="5 6" key="1">
    <citation type="journal article" date="2023" name="Int. J. Syst. Evol. Microbiol.">
        <title>Lactiplantibacillus brownii sp. nov., a novel psychrotolerant species isolated from sauerkraut.</title>
        <authorList>
            <person name="Heng Y.C."/>
            <person name="Silvaraju S."/>
            <person name="Lee J.K.Y."/>
            <person name="Kittelmann S."/>
        </authorList>
    </citation>
    <scope>NUCLEOTIDE SEQUENCE [LARGE SCALE GENOMIC DNA]</scope>
    <source>
        <strain evidence="5 6">WILCCON 0030</strain>
    </source>
</reference>
<evidence type="ECO:0000256" key="3">
    <source>
        <dbReference type="ARBA" id="ARBA00023163"/>
    </source>
</evidence>
<evidence type="ECO:0000313" key="5">
    <source>
        <dbReference type="EMBL" id="MDQ7938245.1"/>
    </source>
</evidence>
<dbReference type="PRINTS" id="PR00598">
    <property type="entry name" value="HTHMARR"/>
</dbReference>
<accession>A0ABU1ABE8</accession>
<feature type="domain" description="HTH marR-type" evidence="4">
    <location>
        <begin position="1"/>
        <end position="113"/>
    </location>
</feature>
<dbReference type="InterPro" id="IPR039422">
    <property type="entry name" value="MarR/SlyA-like"/>
</dbReference>
<name>A0ABU1ABE8_9LACO</name>
<keyword evidence="3" id="KW-0804">Transcription</keyword>
<dbReference type="RefSeq" id="WP_308703936.1">
    <property type="nucleotide sequence ID" value="NZ_JAVCWF010000001.1"/>
</dbReference>
<sequence>MTKYDLTETRFIILMFLLRADDQQLTPAVIATKLGATRATVSKILKRLIANDWVVKTNSVKDKRSVLIQLTSAGEAVLHTFLPHNFEAVKTIMAPFSTSEIATLTKLLHKVNQGSQKSNSEKSH</sequence>